<gene>
    <name evidence="2" type="ORF">ZIOFF_064234</name>
</gene>
<evidence type="ECO:0000256" key="1">
    <source>
        <dbReference type="SAM" id="SignalP"/>
    </source>
</evidence>
<dbReference type="AlphaFoldDB" id="A0A8J5CI49"/>
<evidence type="ECO:0008006" key="4">
    <source>
        <dbReference type="Google" id="ProtNLM"/>
    </source>
</evidence>
<evidence type="ECO:0000313" key="2">
    <source>
        <dbReference type="EMBL" id="KAG6475017.1"/>
    </source>
</evidence>
<feature type="signal peptide" evidence="1">
    <location>
        <begin position="1"/>
        <end position="37"/>
    </location>
</feature>
<accession>A0A8J5CI49</accession>
<comment type="caution">
    <text evidence="2">The sequence shown here is derived from an EMBL/GenBank/DDBJ whole genome shotgun (WGS) entry which is preliminary data.</text>
</comment>
<dbReference type="PANTHER" id="PTHR36357">
    <property type="entry name" value="OS03G0148300 PROTEIN"/>
    <property type="match status" value="1"/>
</dbReference>
<keyword evidence="3" id="KW-1185">Reference proteome</keyword>
<evidence type="ECO:0000313" key="3">
    <source>
        <dbReference type="Proteomes" id="UP000734854"/>
    </source>
</evidence>
<feature type="chain" id="PRO_5035175761" description="Mesoderm development candidate 2" evidence="1">
    <location>
        <begin position="38"/>
        <end position="207"/>
    </location>
</feature>
<dbReference type="PANTHER" id="PTHR36357:SF1">
    <property type="entry name" value="OS03G0148300 PROTEIN"/>
    <property type="match status" value="1"/>
</dbReference>
<name>A0A8J5CI49_ZINOF</name>
<proteinExistence type="predicted"/>
<dbReference type="EMBL" id="JACMSC010000018">
    <property type="protein sequence ID" value="KAG6475017.1"/>
    <property type="molecule type" value="Genomic_DNA"/>
</dbReference>
<keyword evidence="1" id="KW-0732">Signal</keyword>
<sequence length="207" mass="23488">MGTNRPLALTLRARRLRLLLLLLVFLCLSLLLGYAEGGKKKVSIPDDLDDVVDDEEDEDWKRWGQKRTTKADLQPPPDFSRMSPSEIQAEIMKRHTGPSLGFVKLRPGVPRSSDEVPVIAMRWSKVLRTGAVEVKFMAVDRNTIMFTMERGQDLEELKEFVLSQPEAYEMKVGEQLYRRAGDPPLDEVVASLHKEAEAKDSGEHDEL</sequence>
<organism evidence="2 3">
    <name type="scientific">Zingiber officinale</name>
    <name type="common">Ginger</name>
    <name type="synonym">Amomum zingiber</name>
    <dbReference type="NCBI Taxonomy" id="94328"/>
    <lineage>
        <taxon>Eukaryota</taxon>
        <taxon>Viridiplantae</taxon>
        <taxon>Streptophyta</taxon>
        <taxon>Embryophyta</taxon>
        <taxon>Tracheophyta</taxon>
        <taxon>Spermatophyta</taxon>
        <taxon>Magnoliopsida</taxon>
        <taxon>Liliopsida</taxon>
        <taxon>Zingiberales</taxon>
        <taxon>Zingiberaceae</taxon>
        <taxon>Zingiber</taxon>
    </lineage>
</organism>
<dbReference type="Proteomes" id="UP000734854">
    <property type="component" value="Unassembled WGS sequence"/>
</dbReference>
<dbReference type="OrthoDB" id="75833at2759"/>
<reference evidence="2 3" key="1">
    <citation type="submission" date="2020-08" db="EMBL/GenBank/DDBJ databases">
        <title>Plant Genome Project.</title>
        <authorList>
            <person name="Zhang R.-G."/>
        </authorList>
    </citation>
    <scope>NUCLEOTIDE SEQUENCE [LARGE SCALE GENOMIC DNA]</scope>
    <source>
        <tissue evidence="2">Rhizome</tissue>
    </source>
</reference>
<protein>
    <recommendedName>
        <fullName evidence="4">Mesoderm development candidate 2</fullName>
    </recommendedName>
</protein>